<evidence type="ECO:0000256" key="14">
    <source>
        <dbReference type="ARBA" id="ARBA00022806"/>
    </source>
</evidence>
<feature type="compositionally biased region" description="Acidic residues" evidence="23">
    <location>
        <begin position="292"/>
        <end position="310"/>
    </location>
</feature>
<evidence type="ECO:0000313" key="27">
    <source>
        <dbReference type="EMBL" id="SCU79454.1"/>
    </source>
</evidence>
<evidence type="ECO:0000256" key="10">
    <source>
        <dbReference type="ARBA" id="ARBA00022741"/>
    </source>
</evidence>
<protein>
    <recommendedName>
        <fullName evidence="5">DNA replication ATP-dependent helicase/nuclease DNA2</fullName>
        <ecNumber evidence="4">3.6.4.12</ecNumber>
    </recommendedName>
</protein>
<organism evidence="27 28">
    <name type="scientific">Lachancea dasiensis</name>
    <dbReference type="NCBI Taxonomy" id="1072105"/>
    <lineage>
        <taxon>Eukaryota</taxon>
        <taxon>Fungi</taxon>
        <taxon>Dikarya</taxon>
        <taxon>Ascomycota</taxon>
        <taxon>Saccharomycotina</taxon>
        <taxon>Saccharomycetes</taxon>
        <taxon>Saccharomycetales</taxon>
        <taxon>Saccharomycetaceae</taxon>
        <taxon>Lachancea</taxon>
    </lineage>
</organism>
<dbReference type="GO" id="GO:0006273">
    <property type="term" value="P:lagging strand elongation"/>
    <property type="evidence" value="ECO:0007669"/>
    <property type="project" value="EnsemblFungi"/>
</dbReference>
<dbReference type="EC" id="3.6.4.12" evidence="4"/>
<keyword evidence="12" id="KW-0227">DNA damage</keyword>
<proteinExistence type="inferred from homology"/>
<evidence type="ECO:0000313" key="28">
    <source>
        <dbReference type="Proteomes" id="UP000190274"/>
    </source>
</evidence>
<keyword evidence="8" id="KW-0540">Nuclease</keyword>
<dbReference type="GO" id="GO:0051539">
    <property type="term" value="F:4 iron, 4 sulfur cluster binding"/>
    <property type="evidence" value="ECO:0007669"/>
    <property type="project" value="UniProtKB-KW"/>
</dbReference>
<evidence type="ECO:0000256" key="21">
    <source>
        <dbReference type="ARBA" id="ARBA00023268"/>
    </source>
</evidence>
<dbReference type="PANTHER" id="PTHR43788">
    <property type="entry name" value="DNA2/NAM7 HELICASE FAMILY MEMBER"/>
    <property type="match status" value="1"/>
</dbReference>
<evidence type="ECO:0000256" key="1">
    <source>
        <dbReference type="ARBA" id="ARBA00001966"/>
    </source>
</evidence>
<dbReference type="InterPro" id="IPR041679">
    <property type="entry name" value="DNA2/NAM7-like_C"/>
</dbReference>
<comment type="catalytic activity">
    <reaction evidence="22">
        <text>ATP + H2O = ADP + phosphate + H(+)</text>
        <dbReference type="Rhea" id="RHEA:13065"/>
        <dbReference type="ChEBI" id="CHEBI:15377"/>
        <dbReference type="ChEBI" id="CHEBI:15378"/>
        <dbReference type="ChEBI" id="CHEBI:30616"/>
        <dbReference type="ChEBI" id="CHEBI:43474"/>
        <dbReference type="ChEBI" id="CHEBI:456216"/>
        <dbReference type="EC" id="3.6.4.12"/>
    </reaction>
</comment>
<accession>A0A1G4IRP7</accession>
<dbReference type="InterPro" id="IPR027417">
    <property type="entry name" value="P-loop_NTPase"/>
</dbReference>
<dbReference type="FunFam" id="3.40.50.300:FF:000721">
    <property type="entry name" value="DNA replication ATP-dependent helicase/nuclease DNA2"/>
    <property type="match status" value="1"/>
</dbReference>
<dbReference type="CDD" id="cd18041">
    <property type="entry name" value="DEXXQc_DNA2"/>
    <property type="match status" value="1"/>
</dbReference>
<feature type="region of interest" description="Disordered" evidence="23">
    <location>
        <begin position="256"/>
        <end position="310"/>
    </location>
</feature>
<evidence type="ECO:0000256" key="6">
    <source>
        <dbReference type="ARBA" id="ARBA00022485"/>
    </source>
</evidence>
<keyword evidence="21" id="KW-0511">Multifunctional enzyme</keyword>
<dbReference type="GO" id="GO:0043139">
    <property type="term" value="F:5'-3' DNA helicase activity"/>
    <property type="evidence" value="ECO:0007669"/>
    <property type="project" value="EnsemblFungi"/>
</dbReference>
<evidence type="ECO:0000256" key="4">
    <source>
        <dbReference type="ARBA" id="ARBA00012551"/>
    </source>
</evidence>
<dbReference type="Pfam" id="PF13086">
    <property type="entry name" value="AAA_11"/>
    <property type="match status" value="2"/>
</dbReference>
<dbReference type="GO" id="GO:0017108">
    <property type="term" value="F:5'-flap endonuclease activity"/>
    <property type="evidence" value="ECO:0007669"/>
    <property type="project" value="EnsemblFungi"/>
</dbReference>
<dbReference type="GO" id="GO:0035861">
    <property type="term" value="C:site of double-strand break"/>
    <property type="evidence" value="ECO:0007669"/>
    <property type="project" value="EnsemblFungi"/>
</dbReference>
<dbReference type="CDD" id="cd18808">
    <property type="entry name" value="SF1_C_Upf1"/>
    <property type="match status" value="1"/>
</dbReference>
<dbReference type="Gene3D" id="3.40.50.300">
    <property type="entry name" value="P-loop containing nucleotide triphosphate hydrolases"/>
    <property type="match status" value="3"/>
</dbReference>
<dbReference type="InterPro" id="IPR041677">
    <property type="entry name" value="DNA2/NAM7_AAA_11"/>
</dbReference>
<dbReference type="Gene3D" id="3.90.320.10">
    <property type="match status" value="1"/>
</dbReference>
<dbReference type="GO" id="GO:0000706">
    <property type="term" value="P:meiotic DNA double-strand break processing"/>
    <property type="evidence" value="ECO:0007669"/>
    <property type="project" value="EnsemblFungi"/>
</dbReference>
<dbReference type="SUPFAM" id="SSF52540">
    <property type="entry name" value="P-loop containing nucleoside triphosphate hydrolases"/>
    <property type="match status" value="1"/>
</dbReference>
<comment type="subcellular location">
    <subcellularLocation>
        <location evidence="2">Nucleus</location>
    </subcellularLocation>
</comment>
<evidence type="ECO:0000256" key="12">
    <source>
        <dbReference type="ARBA" id="ARBA00022763"/>
    </source>
</evidence>
<feature type="domain" description="DNA2/NAM7 helicase-like C-terminal" evidence="26">
    <location>
        <begin position="1234"/>
        <end position="1446"/>
    </location>
</feature>
<evidence type="ECO:0000256" key="5">
    <source>
        <dbReference type="ARBA" id="ARBA00021516"/>
    </source>
</evidence>
<dbReference type="InterPro" id="IPR011604">
    <property type="entry name" value="PDDEXK-like_dom_sf"/>
</dbReference>
<dbReference type="Pfam" id="PF13087">
    <property type="entry name" value="AAA_12"/>
    <property type="match status" value="1"/>
</dbReference>
<dbReference type="GO" id="GO:0000781">
    <property type="term" value="C:chromosome, telomeric region"/>
    <property type="evidence" value="ECO:0007669"/>
    <property type="project" value="EnsemblFungi"/>
</dbReference>
<dbReference type="STRING" id="1266660.A0A1G4IRP7"/>
<keyword evidence="19" id="KW-0234">DNA repair</keyword>
<dbReference type="Pfam" id="PF08696">
    <property type="entry name" value="Dna2"/>
    <property type="match status" value="1"/>
</dbReference>
<dbReference type="InterPro" id="IPR050534">
    <property type="entry name" value="Coronavir_polyprotein_1ab"/>
</dbReference>
<evidence type="ECO:0000256" key="17">
    <source>
        <dbReference type="ARBA" id="ARBA00023014"/>
    </source>
</evidence>
<dbReference type="PANTHER" id="PTHR43788:SF8">
    <property type="entry name" value="DNA-BINDING PROTEIN SMUBP-2"/>
    <property type="match status" value="1"/>
</dbReference>
<dbReference type="FunFam" id="3.40.50.300:FF:000789">
    <property type="entry name" value="DNA replication ATP-dependent helicase/nuclease DNA2"/>
    <property type="match status" value="1"/>
</dbReference>
<dbReference type="GO" id="GO:0033314">
    <property type="term" value="P:mitotic DNA replication checkpoint signaling"/>
    <property type="evidence" value="ECO:0007669"/>
    <property type="project" value="EnsemblFungi"/>
</dbReference>
<dbReference type="InterPro" id="IPR047187">
    <property type="entry name" value="SF1_C_Upf1"/>
</dbReference>
<evidence type="ECO:0000256" key="18">
    <source>
        <dbReference type="ARBA" id="ARBA00023125"/>
    </source>
</evidence>
<dbReference type="GO" id="GO:0000723">
    <property type="term" value="P:telomere maintenance"/>
    <property type="evidence" value="ECO:0007669"/>
    <property type="project" value="EnsemblFungi"/>
</dbReference>
<keyword evidence="17" id="KW-0411">Iron-sulfur</keyword>
<feature type="compositionally biased region" description="Polar residues" evidence="23">
    <location>
        <begin position="29"/>
        <end position="43"/>
    </location>
</feature>
<sequence length="1525" mass="171093">MGSEELKKRKQSPFASPERGNRATVAGNKGTSSAVTSCSNSRTTNIKKRYKFAPLDTLCKKSKSLQDEGIMQNSLSISQVRQSRKRDNTAPPVIAFDCNGTKRAEEPQKRAEGALHELDAPEEVVWKYSPKKPQAFDGEQGFRSPSDDSLIEQAAKESSTPIVPNRYSRVLNFSHINAAHSRNDGTWPLESRESPLKQYPHPKNFNRPSSSRPSTRDIEEIINDIEGGFGLKPAFQNKDIPSSPTQMVSQRLLAKKESDELGRTNISSSSPVHLETRDQDIKGNDNEKDNDYESDDNNNDDHDDDDDDSLIDALTQKYGDAGELNKEGSSLNSVIKSSVEPHNNAASDGTCDDSLIEYLQETENTLRNRKPSVQESQVEAEIETVEKTFSQTFTVNEGASGAMGQDNEISEFIERAKFAVSRSDMRRLVILKSQIQTYDGNAQQKIVTCIDDVGAISKLIIRQPWFELDFKRGDVLHTIPGQNSTNKSLFSSDVDPLTLKMNDNLLILNPDILLPATTVGRAIECERRAIICNQISGPGEPSLPALVGSIVHELLQSCLRYKLDHQRLSDDFVTSTLTSLLKFYASDIIMCQTTTEALSRQIVNEHVPNVKSFIDQYVRSSHAKSTKARGHYKYTEPLTISNIIDIEENIWSPMYGLKGFIDATVEVQLPNNTRFISPLELKTGKTKAISHEAQGSIYTLLLNDRYELPVQFFLLFYTKSNDFRRHNAVLTSLKHLLVLRNRVTNYLTHELTEMTTLTSGKSELPPILGSSVCDNCYSKTECMVLNNLCDNGTAADSGLKEGEYDMLTGHLDQNHQRYRDFFTKYEGLIKKEESSLNGMNREVFLLDSTTRESLSGKCLSNLIIKQSDEHETSKTIQYTFIRKNDAANLPLMTNSQLSKNDIVIISDECGHFALCTGRVASISSQEVSIMTSRRLESNNIHTPGFEKNTNQTLKTVLMPTSRSNSVQQKSITYRIDRNEVQQGMALARFNLLNLFLPPISPGTTKMDEISGANLDLKASWGGDSKRRELIVDERPPQYVPGTLPPLIKFDETNTKNFNEDQRAAFEKVVRADDYVLLLGMPGTGKTTLIVDIVKTLVANGKTILLTSYTHSAIDNILIKLKNANVNIMRLGHKHRVHPEAQQFVTDLTGAETFQDLAEITDKAQVVATTCLNIHDTLLSIRRKDFDYVIVDEASQLSLPMCLGPLKFAPRFVLVGDHYQLPPLVKNDAARVGGLDASLFKILCDKHPNSVVELTHQYRMCQDIMTLSNYLIYNGKLKCGNDMVRDQTLDVPHPHVLDKWKRSGTSESWLQNVVDSTKKVMFLDHDSSDVFQEVAEKDNIKNYGEAEIVWQCVTAMVESGVQYKDIGVMTLYRAQLRLLRKLLNSEENSDLEILTADQFQGRDKQCIIISMVRSNDQLNGGSLLRELRRVNVAMTRAKSKLVIIGSRKTVSSVESLRGLMVLLEAQGWLYSLPRDCLECYDLPRPQMSQKLHPTEPKRAPRKNGNITANSKFVQDKPVVRDILNGM</sequence>
<dbReference type="OrthoDB" id="6513042at2759"/>
<dbReference type="GO" id="GO:0000014">
    <property type="term" value="F:single-stranded DNA endodeoxyribonuclease activity"/>
    <property type="evidence" value="ECO:0007669"/>
    <property type="project" value="EnsemblFungi"/>
</dbReference>
<feature type="domain" description="DNA2/NAM7 helicase helicase" evidence="25">
    <location>
        <begin position="1157"/>
        <end position="1226"/>
    </location>
</feature>
<evidence type="ECO:0000256" key="20">
    <source>
        <dbReference type="ARBA" id="ARBA00023242"/>
    </source>
</evidence>
<dbReference type="GO" id="GO:0005737">
    <property type="term" value="C:cytoplasm"/>
    <property type="evidence" value="ECO:0007669"/>
    <property type="project" value="EnsemblFungi"/>
</dbReference>
<comment type="cofactor">
    <cofactor evidence="1">
        <name>[4Fe-4S] cluster</name>
        <dbReference type="ChEBI" id="CHEBI:49883"/>
    </cofactor>
</comment>
<keyword evidence="20" id="KW-0539">Nucleus</keyword>
<evidence type="ECO:0000256" key="11">
    <source>
        <dbReference type="ARBA" id="ARBA00022759"/>
    </source>
</evidence>
<dbReference type="GO" id="GO:0000400">
    <property type="term" value="F:four-way junction DNA binding"/>
    <property type="evidence" value="ECO:0007669"/>
    <property type="project" value="EnsemblFungi"/>
</dbReference>
<evidence type="ECO:0000256" key="8">
    <source>
        <dbReference type="ARBA" id="ARBA00022722"/>
    </source>
</evidence>
<dbReference type="GO" id="GO:0017116">
    <property type="term" value="F:single-stranded DNA helicase activity"/>
    <property type="evidence" value="ECO:0007669"/>
    <property type="project" value="EnsemblFungi"/>
</dbReference>
<keyword evidence="7" id="KW-0235">DNA replication</keyword>
<dbReference type="GO" id="GO:0046872">
    <property type="term" value="F:metal ion binding"/>
    <property type="evidence" value="ECO:0007669"/>
    <property type="project" value="UniProtKB-KW"/>
</dbReference>
<name>A0A1G4IRP7_9SACH</name>
<dbReference type="InterPro" id="IPR026851">
    <property type="entry name" value="Dna2/JHS1_DEXXQ-box"/>
</dbReference>
<dbReference type="GO" id="GO:0032448">
    <property type="term" value="F:DNA hairpin binding"/>
    <property type="evidence" value="ECO:0007669"/>
    <property type="project" value="EnsemblFungi"/>
</dbReference>
<dbReference type="GO" id="GO:0061849">
    <property type="term" value="F:telomeric G-quadruplex DNA binding"/>
    <property type="evidence" value="ECO:0007669"/>
    <property type="project" value="EnsemblFungi"/>
</dbReference>
<keyword evidence="6" id="KW-0004">4Fe-4S</keyword>
<evidence type="ECO:0000256" key="19">
    <source>
        <dbReference type="ARBA" id="ARBA00023204"/>
    </source>
</evidence>
<evidence type="ECO:0000256" key="22">
    <source>
        <dbReference type="ARBA" id="ARBA00047995"/>
    </source>
</evidence>
<dbReference type="Proteomes" id="UP000190274">
    <property type="component" value="Chromosome B"/>
</dbReference>
<dbReference type="GO" id="GO:0016887">
    <property type="term" value="F:ATP hydrolysis activity"/>
    <property type="evidence" value="ECO:0007669"/>
    <property type="project" value="RHEA"/>
</dbReference>
<evidence type="ECO:0000256" key="9">
    <source>
        <dbReference type="ARBA" id="ARBA00022723"/>
    </source>
</evidence>
<evidence type="ECO:0000256" key="13">
    <source>
        <dbReference type="ARBA" id="ARBA00022801"/>
    </source>
</evidence>
<keyword evidence="18" id="KW-0238">DNA-binding</keyword>
<keyword evidence="11" id="KW-0255">Endonuclease</keyword>
<evidence type="ECO:0000256" key="7">
    <source>
        <dbReference type="ARBA" id="ARBA00022705"/>
    </source>
</evidence>
<dbReference type="EMBL" id="LT598456">
    <property type="protein sequence ID" value="SCU79454.1"/>
    <property type="molecule type" value="Genomic_DNA"/>
</dbReference>
<feature type="domain" description="DNA2/NAM7 helicase helicase" evidence="25">
    <location>
        <begin position="1056"/>
        <end position="1144"/>
    </location>
</feature>
<evidence type="ECO:0000259" key="25">
    <source>
        <dbReference type="Pfam" id="PF13086"/>
    </source>
</evidence>
<dbReference type="InterPro" id="IPR014808">
    <property type="entry name" value="DNA_replication_fac_Dna2_N"/>
</dbReference>
<evidence type="ECO:0000259" key="24">
    <source>
        <dbReference type="Pfam" id="PF08696"/>
    </source>
</evidence>
<feature type="region of interest" description="Disordered" evidence="23">
    <location>
        <begin position="1"/>
        <end position="43"/>
    </location>
</feature>
<keyword evidence="13" id="KW-0378">Hydrolase</keyword>
<gene>
    <name evidence="27" type="ORF">LADA_0B00760G</name>
</gene>
<dbReference type="GO" id="GO:0005634">
    <property type="term" value="C:nucleus"/>
    <property type="evidence" value="ECO:0007669"/>
    <property type="project" value="UniProtKB-SubCell"/>
</dbReference>
<evidence type="ECO:0000256" key="16">
    <source>
        <dbReference type="ARBA" id="ARBA00023004"/>
    </source>
</evidence>
<evidence type="ECO:0000256" key="23">
    <source>
        <dbReference type="SAM" id="MobiDB-lite"/>
    </source>
</evidence>
<dbReference type="GO" id="GO:0005524">
    <property type="term" value="F:ATP binding"/>
    <property type="evidence" value="ECO:0007669"/>
    <property type="project" value="UniProtKB-KW"/>
</dbReference>
<keyword evidence="10" id="KW-0547">Nucleotide-binding</keyword>
<keyword evidence="16" id="KW-0408">Iron</keyword>
<reference evidence="28" key="1">
    <citation type="submission" date="2016-03" db="EMBL/GenBank/DDBJ databases">
        <authorList>
            <person name="Devillers H."/>
        </authorList>
    </citation>
    <scope>NUCLEOTIDE SEQUENCE [LARGE SCALE GENOMIC DNA]</scope>
</reference>
<keyword evidence="28" id="KW-1185">Reference proteome</keyword>
<evidence type="ECO:0000256" key="15">
    <source>
        <dbReference type="ARBA" id="ARBA00022840"/>
    </source>
</evidence>
<evidence type="ECO:0000256" key="2">
    <source>
        <dbReference type="ARBA" id="ARBA00004123"/>
    </source>
</evidence>
<feature type="domain" description="DNA replication factor Dna2 N-terminal" evidence="24">
    <location>
        <begin position="454"/>
        <end position="667"/>
    </location>
</feature>
<comment type="similarity">
    <text evidence="3">Belongs to the DNA2/NAM7 helicase family.</text>
</comment>
<keyword evidence="14" id="KW-0347">Helicase</keyword>
<feature type="region of interest" description="Disordered" evidence="23">
    <location>
        <begin position="184"/>
        <end position="215"/>
    </location>
</feature>
<keyword evidence="9" id="KW-0479">Metal-binding</keyword>
<evidence type="ECO:0000256" key="3">
    <source>
        <dbReference type="ARBA" id="ARBA00007913"/>
    </source>
</evidence>
<keyword evidence="15" id="KW-0067">ATP-binding</keyword>
<evidence type="ECO:0000259" key="26">
    <source>
        <dbReference type="Pfam" id="PF13087"/>
    </source>
</evidence>
<feature type="compositionally biased region" description="Basic and acidic residues" evidence="23">
    <location>
        <begin position="274"/>
        <end position="291"/>
    </location>
</feature>
<dbReference type="GO" id="GO:0043539">
    <property type="term" value="F:protein serine/threonine kinase activator activity"/>
    <property type="evidence" value="ECO:0007669"/>
    <property type="project" value="EnsemblFungi"/>
</dbReference>